<feature type="region of interest" description="Disordered" evidence="4">
    <location>
        <begin position="1"/>
        <end position="59"/>
    </location>
</feature>
<dbReference type="EMBL" id="FQ311471">
    <property type="protein sequence ID" value="CBQ73103.1"/>
    <property type="molecule type" value="Genomic_DNA"/>
</dbReference>
<evidence type="ECO:0000313" key="7">
    <source>
        <dbReference type="Proteomes" id="UP000008867"/>
    </source>
</evidence>
<protein>
    <submittedName>
        <fullName evidence="6">Probable pheromone response factor Prf1</fullName>
    </submittedName>
</protein>
<feature type="compositionally biased region" description="Low complexity" evidence="4">
    <location>
        <begin position="229"/>
        <end position="238"/>
    </location>
</feature>
<sequence>MRHQATTSGMTTRSGSRGHVTVDLFHGWSTDAPPGNSSSTCSTHDDFESAQDQQASPCINTTPRFQSISFPKRDHSFAVSLYTGGKDEAELDKQEQERIKRLPPSKRPGVSHAKKTPPNHIKRPRNAYIIFRSHTVSQKLIPKEVENDHRNISRIIAHMWKSLKPEDRAHYEQIAREEKERHKQLFPNYRYQPITRRAEVSKRNVKKLENGDEECQEIADIILKAQGKEGVVVSSEPSKPVKRAREATREKASAPRKKRAKVESKKSEPVSSCQSAGQALETVFLHPSPCNSPTSGSGSDNGFEPVPALSPEPFRLPSRTPSVDLGRAGTRPDASPAMADAFGRRASSAPILRPCSPPPFFDAMPPAVEQPPSVDSLGVDGNQLSSDVDHAQVEYSNHATMPAPAWKGRKPLPPPIPNTWQLCSYDDQSLPSPRTVDGFASANKAAAGRPRTAWPSTPSSGTFRGFFHPWAFEHANESMLVSPMTASFQDLRRRSSLARSGLLAGRRPGSFGVDAHHDVDGRMEAEDGSHSLLPTSDLRMSDAQLFDEAARAAGERLGAEAAAVEAGTFAFDPALEGEGYEPVESVPVQAQPSRGEHAVQPSFALPRYKADSPRPSFSGSTLAAAARDWASMKRRRSRMAQSTVAHALSESMPASAFSAGCEAGDDGSHRDADKSRRYKTSLEESVERAVMLALGRDQAHGPDRGEQSSKIVQQILSSLSAELGLQMQQQSAST</sequence>
<keyword evidence="2 3" id="KW-0539">Nucleus</keyword>
<gene>
    <name evidence="6" type="ORF">sr13766</name>
</gene>
<feature type="DNA-binding region" description="HMG box" evidence="3">
    <location>
        <begin position="121"/>
        <end position="190"/>
    </location>
</feature>
<evidence type="ECO:0000259" key="5">
    <source>
        <dbReference type="PROSITE" id="PS50118"/>
    </source>
</evidence>
<reference evidence="6 7" key="1">
    <citation type="journal article" date="2010" name="Science">
        <title>Pathogenicity determinants in smut fungi revealed by genome comparison.</title>
        <authorList>
            <person name="Schirawski J."/>
            <person name="Mannhaupt G."/>
            <person name="Muench K."/>
            <person name="Brefort T."/>
            <person name="Schipper K."/>
            <person name="Doehlemann G."/>
            <person name="Di Stasio M."/>
            <person name="Roessel N."/>
            <person name="Mendoza-Mendoza A."/>
            <person name="Pester D."/>
            <person name="Mueller O."/>
            <person name="Winterberg B."/>
            <person name="Meyer E."/>
            <person name="Ghareeb H."/>
            <person name="Wollenberg T."/>
            <person name="Muensterkoetter M."/>
            <person name="Wong P."/>
            <person name="Walter M."/>
            <person name="Stukenbrock E."/>
            <person name="Gueldener U."/>
            <person name="Kahmann R."/>
        </authorList>
    </citation>
    <scope>NUCLEOTIDE SEQUENCE [LARGE SCALE GENOMIC DNA]</scope>
    <source>
        <strain evidence="7">SRZ2</strain>
    </source>
</reference>
<feature type="compositionally biased region" description="Basic and acidic residues" evidence="4">
    <location>
        <begin position="88"/>
        <end position="100"/>
    </location>
</feature>
<feature type="domain" description="HMG box" evidence="5">
    <location>
        <begin position="121"/>
        <end position="190"/>
    </location>
</feature>
<feature type="compositionally biased region" description="Polar residues" evidence="4">
    <location>
        <begin position="289"/>
        <end position="300"/>
    </location>
</feature>
<dbReference type="GO" id="GO:0000978">
    <property type="term" value="F:RNA polymerase II cis-regulatory region sequence-specific DNA binding"/>
    <property type="evidence" value="ECO:0007669"/>
    <property type="project" value="TreeGrafter"/>
</dbReference>
<feature type="compositionally biased region" description="Low complexity" evidence="4">
    <location>
        <begin position="1"/>
        <end position="18"/>
    </location>
</feature>
<dbReference type="OrthoDB" id="6247875at2759"/>
<feature type="compositionally biased region" description="Polar residues" evidence="4">
    <location>
        <begin position="50"/>
        <end position="59"/>
    </location>
</feature>
<dbReference type="HOGENOM" id="CLU_380877_0_0_1"/>
<evidence type="ECO:0000256" key="3">
    <source>
        <dbReference type="PROSITE-ProRule" id="PRU00267"/>
    </source>
</evidence>
<feature type="compositionally biased region" description="Basic and acidic residues" evidence="4">
    <location>
        <begin position="666"/>
        <end position="682"/>
    </location>
</feature>
<accession>E7A0U6</accession>
<keyword evidence="1 3" id="KW-0238">DNA-binding</keyword>
<dbReference type="GO" id="GO:0000981">
    <property type="term" value="F:DNA-binding transcription factor activity, RNA polymerase II-specific"/>
    <property type="evidence" value="ECO:0007669"/>
    <property type="project" value="TreeGrafter"/>
</dbReference>
<dbReference type="InterPro" id="IPR036910">
    <property type="entry name" value="HMG_box_dom_sf"/>
</dbReference>
<dbReference type="SMART" id="SM00398">
    <property type="entry name" value="HMG"/>
    <property type="match status" value="1"/>
</dbReference>
<feature type="region of interest" description="Disordered" evidence="4">
    <location>
        <begin position="88"/>
        <end position="121"/>
    </location>
</feature>
<organism evidence="6 7">
    <name type="scientific">Sporisorium reilianum (strain SRZ2)</name>
    <name type="common">Maize head smut fungus</name>
    <dbReference type="NCBI Taxonomy" id="999809"/>
    <lineage>
        <taxon>Eukaryota</taxon>
        <taxon>Fungi</taxon>
        <taxon>Dikarya</taxon>
        <taxon>Basidiomycota</taxon>
        <taxon>Ustilaginomycotina</taxon>
        <taxon>Ustilaginomycetes</taxon>
        <taxon>Ustilaginales</taxon>
        <taxon>Ustilaginaceae</taxon>
        <taxon>Sporisorium</taxon>
    </lineage>
</organism>
<dbReference type="AlphaFoldDB" id="E7A0U6"/>
<dbReference type="SUPFAM" id="SSF47095">
    <property type="entry name" value="HMG-box"/>
    <property type="match status" value="1"/>
</dbReference>
<evidence type="ECO:0000256" key="1">
    <source>
        <dbReference type="ARBA" id="ARBA00023125"/>
    </source>
</evidence>
<dbReference type="PROSITE" id="PS50118">
    <property type="entry name" value="HMG_BOX_2"/>
    <property type="match status" value="1"/>
</dbReference>
<keyword evidence="7" id="KW-1185">Reference proteome</keyword>
<dbReference type="Proteomes" id="UP000008867">
    <property type="component" value="Chromosome 6"/>
</dbReference>
<name>E7A0U6_SPORE</name>
<dbReference type="GO" id="GO:0005634">
    <property type="term" value="C:nucleus"/>
    <property type="evidence" value="ECO:0007669"/>
    <property type="project" value="UniProtKB-UniRule"/>
</dbReference>
<dbReference type="VEuPathDB" id="FungiDB:sr13766"/>
<dbReference type="CDD" id="cd01389">
    <property type="entry name" value="HMG-box_ROX1-like"/>
    <property type="match status" value="1"/>
</dbReference>
<dbReference type="PANTHER" id="PTHR45789:SF2">
    <property type="entry name" value="FI18025P1"/>
    <property type="match status" value="1"/>
</dbReference>
<evidence type="ECO:0000256" key="4">
    <source>
        <dbReference type="SAM" id="MobiDB-lite"/>
    </source>
</evidence>
<dbReference type="Gene3D" id="1.10.30.10">
    <property type="entry name" value="High mobility group box domain"/>
    <property type="match status" value="1"/>
</dbReference>
<dbReference type="Pfam" id="PF00505">
    <property type="entry name" value="HMG_box"/>
    <property type="match status" value="1"/>
</dbReference>
<dbReference type="eggNOG" id="KOG0527">
    <property type="taxonomic scope" value="Eukaryota"/>
</dbReference>
<proteinExistence type="predicted"/>
<feature type="region of interest" description="Disordered" evidence="4">
    <location>
        <begin position="657"/>
        <end position="682"/>
    </location>
</feature>
<dbReference type="InterPro" id="IPR009071">
    <property type="entry name" value="HMG_box_dom"/>
</dbReference>
<feature type="compositionally biased region" description="Basic and acidic residues" evidence="4">
    <location>
        <begin position="243"/>
        <end position="253"/>
    </location>
</feature>
<evidence type="ECO:0000313" key="6">
    <source>
        <dbReference type="EMBL" id="CBQ73103.1"/>
    </source>
</evidence>
<dbReference type="PANTHER" id="PTHR45789">
    <property type="entry name" value="FI18025P1"/>
    <property type="match status" value="1"/>
</dbReference>
<feature type="compositionally biased region" description="Basic residues" evidence="4">
    <location>
        <begin position="112"/>
        <end position="121"/>
    </location>
</feature>
<dbReference type="InterPro" id="IPR051356">
    <property type="entry name" value="SOX/SOX-like_TF"/>
</dbReference>
<evidence type="ECO:0000256" key="2">
    <source>
        <dbReference type="ARBA" id="ARBA00023242"/>
    </source>
</evidence>
<feature type="region of interest" description="Disordered" evidence="4">
    <location>
        <begin position="229"/>
        <end position="380"/>
    </location>
</feature>